<proteinExistence type="predicted"/>
<dbReference type="PATRIC" id="fig|1608419.3.peg.1365"/>
<dbReference type="AlphaFoldDB" id="A0A0G8ARP4"/>
<dbReference type="EMBL" id="JYFQ01000217">
    <property type="protein sequence ID" value="KKZ10015.1"/>
    <property type="molecule type" value="Genomic_DNA"/>
</dbReference>
<dbReference type="GO" id="GO:0006351">
    <property type="term" value="P:DNA-templated transcription"/>
    <property type="evidence" value="ECO:0007669"/>
    <property type="project" value="InterPro"/>
</dbReference>
<dbReference type="InterPro" id="IPR036161">
    <property type="entry name" value="RPB6/omega-like_sf"/>
</dbReference>
<evidence type="ECO:0000313" key="3">
    <source>
        <dbReference type="EMBL" id="KKZ10015.1"/>
    </source>
</evidence>
<name>A0A0G8ARP4_9SYNE</name>
<dbReference type="Proteomes" id="UP000035037">
    <property type="component" value="Unassembled WGS sequence"/>
</dbReference>
<organism evidence="3 4">
    <name type="scientific">Candidatus Synechococcus spongiarum 15L</name>
    <dbReference type="NCBI Taxonomy" id="1608419"/>
    <lineage>
        <taxon>Bacteria</taxon>
        <taxon>Bacillati</taxon>
        <taxon>Cyanobacteriota</taxon>
        <taxon>Cyanophyceae</taxon>
        <taxon>Synechococcales</taxon>
        <taxon>Synechococcaceae</taxon>
        <taxon>Synechococcus</taxon>
    </lineage>
</organism>
<keyword evidence="1" id="KW-0240">DNA-directed RNA polymerase</keyword>
<sequence length="101" mass="11821">HRPLKTVDIDALVEQTGNLFEAVAILSKRSRQAAIKMKSELDTRLAYFEGFDPELEDPHFQEEQRRISIEHEERPKPTEVAVEEMFNSEIYFRDPTTESEI</sequence>
<dbReference type="SUPFAM" id="SSF63562">
    <property type="entry name" value="RPB6/omega subunit-like"/>
    <property type="match status" value="1"/>
</dbReference>
<dbReference type="GO" id="GO:0003677">
    <property type="term" value="F:DNA binding"/>
    <property type="evidence" value="ECO:0007669"/>
    <property type="project" value="InterPro"/>
</dbReference>
<accession>A0A0G8ARP4</accession>
<evidence type="ECO:0000256" key="2">
    <source>
        <dbReference type="ARBA" id="ARBA00023163"/>
    </source>
</evidence>
<dbReference type="GO" id="GO:0003899">
    <property type="term" value="F:DNA-directed RNA polymerase activity"/>
    <property type="evidence" value="ECO:0007669"/>
    <property type="project" value="InterPro"/>
</dbReference>
<keyword evidence="2" id="KW-0804">Transcription</keyword>
<reference evidence="3 4" key="2">
    <citation type="submission" date="2015-05" db="EMBL/GenBank/DDBJ databases">
        <title>Lifestyle Evolution in Cyanobacterial Symbionts of Sponges.</title>
        <authorList>
            <person name="Burgsdorf I."/>
            <person name="Slaby B.M."/>
            <person name="Handley K.M."/>
            <person name="Haber M."/>
            <person name="Blom J."/>
            <person name="Marshall C.W."/>
            <person name="Gilbert J.A."/>
            <person name="Hentschel U."/>
            <person name="Steindler L."/>
        </authorList>
    </citation>
    <scope>NUCLEOTIDE SEQUENCE [LARGE SCALE GENOMIC DNA]</scope>
    <source>
        <strain evidence="3">15L</strain>
    </source>
</reference>
<reference evidence="3 4" key="1">
    <citation type="submission" date="2015-02" db="EMBL/GenBank/DDBJ databases">
        <authorList>
            <person name="Slaby B."/>
            <person name="Hentschel U."/>
        </authorList>
    </citation>
    <scope>NUCLEOTIDE SEQUENCE [LARGE SCALE GENOMIC DNA]</scope>
    <source>
        <strain evidence="3">15L</strain>
    </source>
</reference>
<evidence type="ECO:0000313" key="4">
    <source>
        <dbReference type="Proteomes" id="UP000035037"/>
    </source>
</evidence>
<feature type="non-terminal residue" evidence="3">
    <location>
        <position position="1"/>
    </location>
</feature>
<evidence type="ECO:0000256" key="1">
    <source>
        <dbReference type="ARBA" id="ARBA00022478"/>
    </source>
</evidence>
<gene>
    <name evidence="3" type="ORF">TQ37_10185</name>
</gene>
<comment type="caution">
    <text evidence="3">The sequence shown here is derived from an EMBL/GenBank/DDBJ whole genome shotgun (WGS) entry which is preliminary data.</text>
</comment>
<dbReference type="GO" id="GO:0000428">
    <property type="term" value="C:DNA-directed RNA polymerase complex"/>
    <property type="evidence" value="ECO:0007669"/>
    <property type="project" value="UniProtKB-KW"/>
</dbReference>
<protein>
    <submittedName>
        <fullName evidence="3">Uncharacterized protein</fullName>
    </submittedName>
</protein>